<feature type="compositionally biased region" description="Polar residues" evidence="1">
    <location>
        <begin position="446"/>
        <end position="457"/>
    </location>
</feature>
<dbReference type="KEGG" id="cvn:111121520"/>
<feature type="compositionally biased region" description="Basic and acidic residues" evidence="1">
    <location>
        <begin position="504"/>
        <end position="522"/>
    </location>
</feature>
<protein>
    <submittedName>
        <fullName evidence="3">Uncharacterized protein LOC111121520</fullName>
    </submittedName>
</protein>
<evidence type="ECO:0000256" key="1">
    <source>
        <dbReference type="SAM" id="MobiDB-lite"/>
    </source>
</evidence>
<dbReference type="GeneID" id="111121520"/>
<dbReference type="AlphaFoldDB" id="A0A8B8CRT8"/>
<feature type="region of interest" description="Disordered" evidence="1">
    <location>
        <begin position="343"/>
        <end position="551"/>
    </location>
</feature>
<feature type="region of interest" description="Disordered" evidence="1">
    <location>
        <begin position="753"/>
        <end position="773"/>
    </location>
</feature>
<feature type="compositionally biased region" description="Polar residues" evidence="1">
    <location>
        <begin position="411"/>
        <end position="425"/>
    </location>
</feature>
<gene>
    <name evidence="3" type="primary">LOC111121520</name>
</gene>
<name>A0A8B8CRT8_CRAVI</name>
<dbReference type="RefSeq" id="XP_022318533.1">
    <property type="nucleotide sequence ID" value="XM_022462825.1"/>
</dbReference>
<sequence length="829" mass="94632">MMFRCCFCCCFFCANINVSFRDVNDVIKKHVLKLMQWKRPGKKPFHRKKELMDENIAKVLGVSEDEIIPTSGHSEPLSSEFYSENVTGNALQTESSRKQGFLSTFLEFVNDGKFHLESLRHSQYSHAGDDQNKISSAYVDDLKTVGYGRRDSDHHTMFNNSFDPRLSFQGLGENVFTPRIDAEEDENRKARMTENVFLALDNPSAIANDYLYGYREYMKNLSSFPTIHIGSGDELVCDDGSDECKRLFQRIRSESVKSMFHHENKTQEQPNMRTLSEKCGNINCEFPTVPTYENHNQSNQVNTDGNILTTATVLKHSKESTKSASNDILKSIGNDILHESEAKFSKHSKSEQVQKQKMQIPPGFPPKSVSNYTKQSLNAEKPAEDPKAAGNKSEIQTTTPFNCKDRLCPETKQTIAEQNPSSFSDSENEETDLNTKPVDLVRKSHSGYQSQVRNSAMLNWRQREPLRDKKLKDLSELRQARSSREEETTKPEHTLPNNASWAEKLFHKDASDKEKDSKEKKNSHNNKPWTEKSPKTVTSNLRASSEPFIPPSYAPKPSNVVHVQATTLVPVEEVKPRSHTRNLTHAHSNHFVPSIQPATYQQKIYFPTNVPPPPVNKWAQYNPQQNFPRVQENAQPINWLNKDNTVVHQSMNYDSYQYQQHYPDPTPSNEQYPPPPPAMQLNNPAYGPNYPFNQNGGTYTSFGNVIHASNATTDVPPQYTLSQLQYPPATYQHSVPQQFYSYREFRNGVPFNYNNDARKSPSSSYYNNNNNNNKNTDIGDCCDRVGEGIPCIQFRRSRSCEDIYADSHKGKARPRAIRSNLVRIYPTET</sequence>
<feature type="region of interest" description="Disordered" evidence="1">
    <location>
        <begin position="662"/>
        <end position="682"/>
    </location>
</feature>
<feature type="compositionally biased region" description="Low complexity" evidence="1">
    <location>
        <begin position="760"/>
        <end position="773"/>
    </location>
</feature>
<evidence type="ECO:0000313" key="3">
    <source>
        <dbReference type="RefSeq" id="XP_022318533.1"/>
    </source>
</evidence>
<proteinExistence type="predicted"/>
<accession>A0A8B8CRT8</accession>
<feature type="compositionally biased region" description="Polar residues" evidence="1">
    <location>
        <begin position="368"/>
        <end position="378"/>
    </location>
</feature>
<feature type="compositionally biased region" description="Basic and acidic residues" evidence="1">
    <location>
        <begin position="343"/>
        <end position="354"/>
    </location>
</feature>
<organism evidence="2 3">
    <name type="scientific">Crassostrea virginica</name>
    <name type="common">Eastern oyster</name>
    <dbReference type="NCBI Taxonomy" id="6565"/>
    <lineage>
        <taxon>Eukaryota</taxon>
        <taxon>Metazoa</taxon>
        <taxon>Spiralia</taxon>
        <taxon>Lophotrochozoa</taxon>
        <taxon>Mollusca</taxon>
        <taxon>Bivalvia</taxon>
        <taxon>Autobranchia</taxon>
        <taxon>Pteriomorphia</taxon>
        <taxon>Ostreida</taxon>
        <taxon>Ostreoidea</taxon>
        <taxon>Ostreidae</taxon>
        <taxon>Crassostrea</taxon>
    </lineage>
</organism>
<feature type="compositionally biased region" description="Basic and acidic residues" evidence="1">
    <location>
        <begin position="461"/>
        <end position="493"/>
    </location>
</feature>
<reference evidence="3" key="1">
    <citation type="submission" date="2025-08" db="UniProtKB">
        <authorList>
            <consortium name="RefSeq"/>
        </authorList>
    </citation>
    <scope>IDENTIFICATION</scope>
    <source>
        <tissue evidence="3">Whole sample</tissue>
    </source>
</reference>
<keyword evidence="2" id="KW-1185">Reference proteome</keyword>
<evidence type="ECO:0000313" key="2">
    <source>
        <dbReference type="Proteomes" id="UP000694844"/>
    </source>
</evidence>
<dbReference type="Proteomes" id="UP000694844">
    <property type="component" value="Chromosome 2"/>
</dbReference>
<dbReference type="OrthoDB" id="6153554at2759"/>